<comment type="caution">
    <text evidence="3">The sequence shown here is derived from an EMBL/GenBank/DDBJ whole genome shotgun (WGS) entry which is preliminary data.</text>
</comment>
<sequence>MESLIKNIQSDLDLVRGALARAAFNQNPTSASKEGIGGESQEDAKSCQRSPQRGGDTVLVQPVDDREPEALAVASAAELSALREQVAALSAVELQRSKLEAQLAARDAALRHYTQSHLALSTKEQKQRRELEQTASTLKEAEAELVMWRERHQRLQREVQVLQHELEALAAQCDRLQSSVLELRELSRRAIDDNNALRKEKQELREECETLQSVRAALNDSVAREEALTQELQALRDASTESEAYFKAAVAEVEARRQYWAAVQGQHESLLEALALTQKTAQMWEDRFASECTPKVFGVNEVPADLPVDDFERPKEELLISTTEDGGSQREVNKGGDEAVDRESASLVAALEAKVVDLALHLQEQRAEAEAAKDAYNTLAAVVERESCDLLELRRKLAAQRPECMNLIDTNTRLQAALLARESYVEALQDFVVAILDDLTGLTFHCYELEVQLAISSAATPVTVSGDGREPVARRSTALNLIQSKQQRCQESWRITVPRGKRGSKGI</sequence>
<evidence type="ECO:0000313" key="3">
    <source>
        <dbReference type="EMBL" id="SCU67591.1"/>
    </source>
</evidence>
<protein>
    <submittedName>
        <fullName evidence="3">SLACS retrotransposable element (Part), putative</fullName>
    </submittedName>
</protein>
<feature type="coiled-coil region" evidence="1">
    <location>
        <begin position="82"/>
        <end position="238"/>
    </location>
</feature>
<evidence type="ECO:0000256" key="1">
    <source>
        <dbReference type="SAM" id="Coils"/>
    </source>
</evidence>
<feature type="coiled-coil region" evidence="1">
    <location>
        <begin position="348"/>
        <end position="382"/>
    </location>
</feature>
<keyword evidence="1" id="KW-0175">Coiled coil</keyword>
<feature type="region of interest" description="Disordered" evidence="2">
    <location>
        <begin position="26"/>
        <end position="55"/>
    </location>
</feature>
<dbReference type="EMBL" id="CZPT02000780">
    <property type="protein sequence ID" value="SCU67591.1"/>
    <property type="molecule type" value="Genomic_DNA"/>
</dbReference>
<dbReference type="AlphaFoldDB" id="A0A1G4I735"/>
<accession>A0A1G4I735</accession>
<dbReference type="GeneID" id="92382223"/>
<dbReference type="RefSeq" id="XP_067078884.1">
    <property type="nucleotide sequence ID" value="XM_067222783.1"/>
</dbReference>
<dbReference type="Proteomes" id="UP000195570">
    <property type="component" value="Unassembled WGS sequence"/>
</dbReference>
<reference evidence="3" key="1">
    <citation type="submission" date="2016-09" db="EMBL/GenBank/DDBJ databases">
        <authorList>
            <person name="Hebert L."/>
            <person name="Moumen B."/>
        </authorList>
    </citation>
    <scope>NUCLEOTIDE SEQUENCE [LARGE SCALE GENOMIC DNA]</scope>
    <source>
        <strain evidence="3">OVI</strain>
    </source>
</reference>
<name>A0A1G4I735_TRYEQ</name>
<evidence type="ECO:0000313" key="4">
    <source>
        <dbReference type="Proteomes" id="UP000195570"/>
    </source>
</evidence>
<gene>
    <name evidence="3" type="ORF">TEOVI_000828900</name>
</gene>
<organism evidence="3 4">
    <name type="scientific">Trypanosoma equiperdum</name>
    <dbReference type="NCBI Taxonomy" id="5694"/>
    <lineage>
        <taxon>Eukaryota</taxon>
        <taxon>Discoba</taxon>
        <taxon>Euglenozoa</taxon>
        <taxon>Kinetoplastea</taxon>
        <taxon>Metakinetoplastina</taxon>
        <taxon>Trypanosomatida</taxon>
        <taxon>Trypanosomatidae</taxon>
        <taxon>Trypanosoma</taxon>
    </lineage>
</organism>
<proteinExistence type="predicted"/>
<evidence type="ECO:0000256" key="2">
    <source>
        <dbReference type="SAM" id="MobiDB-lite"/>
    </source>
</evidence>
<keyword evidence="4" id="KW-1185">Reference proteome</keyword>
<dbReference type="VEuPathDB" id="TriTrypDB:TEOVI_000828900"/>